<dbReference type="KEGG" id="avp:AVENP_1678"/>
<feature type="coiled-coil region" evidence="1">
    <location>
        <begin position="21"/>
        <end position="48"/>
    </location>
</feature>
<proteinExistence type="predicted"/>
<keyword evidence="2" id="KW-0812">Transmembrane</keyword>
<evidence type="ECO:0000313" key="3">
    <source>
        <dbReference type="EMBL" id="QKF67224.1"/>
    </source>
</evidence>
<evidence type="ECO:0000313" key="4">
    <source>
        <dbReference type="Proteomes" id="UP000503482"/>
    </source>
</evidence>
<accession>A0AAE7E4B4</accession>
<sequence>MTAEIIQISGITITSLVAISIHFHNKKLEKVKAQLENLYLKLNSIIETDYKFLQMNTPDD</sequence>
<feature type="transmembrane region" description="Helical" evidence="2">
    <location>
        <begin position="6"/>
        <end position="23"/>
    </location>
</feature>
<protein>
    <submittedName>
        <fullName evidence="3">Uncharacterized protein</fullName>
    </submittedName>
</protein>
<keyword evidence="1" id="KW-0175">Coiled coil</keyword>
<dbReference type="RefSeq" id="WP_128360168.1">
    <property type="nucleotide sequence ID" value="NZ_CP053840.1"/>
</dbReference>
<keyword evidence="4" id="KW-1185">Reference proteome</keyword>
<gene>
    <name evidence="3" type="ORF">AVENP_1678</name>
</gene>
<reference evidence="3 4" key="1">
    <citation type="submission" date="2020-05" db="EMBL/GenBank/DDBJ databases">
        <title>Complete genome sequencing of Campylobacter and Arcobacter type strains.</title>
        <authorList>
            <person name="Miller W.G."/>
            <person name="Yee E."/>
        </authorList>
    </citation>
    <scope>NUCLEOTIDE SEQUENCE [LARGE SCALE GENOMIC DNA]</scope>
    <source>
        <strain evidence="3 4">LMG 26156</strain>
    </source>
</reference>
<dbReference type="Proteomes" id="UP000503482">
    <property type="component" value="Chromosome"/>
</dbReference>
<dbReference type="AlphaFoldDB" id="A0AAE7E4B4"/>
<keyword evidence="2" id="KW-1133">Transmembrane helix</keyword>
<evidence type="ECO:0000256" key="1">
    <source>
        <dbReference type="SAM" id="Coils"/>
    </source>
</evidence>
<keyword evidence="2" id="KW-0472">Membrane</keyword>
<name>A0AAE7E4B4_9BACT</name>
<organism evidence="3 4">
    <name type="scientific">Arcobacter venerupis</name>
    <dbReference type="NCBI Taxonomy" id="1054033"/>
    <lineage>
        <taxon>Bacteria</taxon>
        <taxon>Pseudomonadati</taxon>
        <taxon>Campylobacterota</taxon>
        <taxon>Epsilonproteobacteria</taxon>
        <taxon>Campylobacterales</taxon>
        <taxon>Arcobacteraceae</taxon>
        <taxon>Arcobacter</taxon>
    </lineage>
</organism>
<evidence type="ECO:0000256" key="2">
    <source>
        <dbReference type="SAM" id="Phobius"/>
    </source>
</evidence>
<dbReference type="EMBL" id="CP053840">
    <property type="protein sequence ID" value="QKF67224.1"/>
    <property type="molecule type" value="Genomic_DNA"/>
</dbReference>